<dbReference type="GO" id="GO:0005737">
    <property type="term" value="C:cytoplasm"/>
    <property type="evidence" value="ECO:0007669"/>
    <property type="project" value="TreeGrafter"/>
</dbReference>
<dbReference type="OrthoDB" id="291417at2759"/>
<evidence type="ECO:0000256" key="9">
    <source>
        <dbReference type="ARBA" id="ARBA00039612"/>
    </source>
</evidence>
<evidence type="ECO:0000259" key="15">
    <source>
        <dbReference type="PROSITE" id="PS50011"/>
    </source>
</evidence>
<keyword evidence="4" id="KW-0808">Transferase</keyword>
<evidence type="ECO:0000256" key="10">
    <source>
        <dbReference type="ARBA" id="ARBA00041902"/>
    </source>
</evidence>
<comment type="caution">
    <text evidence="16">The sequence shown here is derived from an EMBL/GenBank/DDBJ whole genome shotgun (WGS) entry which is preliminary data.</text>
</comment>
<dbReference type="PANTHER" id="PTHR24056:SF254">
    <property type="entry name" value="CYCLIN-DEPENDENT KINASE 2"/>
    <property type="match status" value="1"/>
</dbReference>
<evidence type="ECO:0000256" key="7">
    <source>
        <dbReference type="ARBA" id="ARBA00022840"/>
    </source>
</evidence>
<dbReference type="GO" id="GO:0000307">
    <property type="term" value="C:cyclin-dependent protein kinase holoenzyme complex"/>
    <property type="evidence" value="ECO:0007669"/>
    <property type="project" value="TreeGrafter"/>
</dbReference>
<comment type="subunit">
    <text evidence="8">May form a complex composed of at least the catalytic subunit CRK2 and a cyclin.</text>
</comment>
<dbReference type="InterPro" id="IPR050108">
    <property type="entry name" value="CDK"/>
</dbReference>
<dbReference type="EC" id="2.7.11.22" evidence="2"/>
<dbReference type="GO" id="GO:0004693">
    <property type="term" value="F:cyclin-dependent protein serine/threonine kinase activity"/>
    <property type="evidence" value="ECO:0007669"/>
    <property type="project" value="UniProtKB-EC"/>
</dbReference>
<feature type="domain" description="Protein kinase" evidence="15">
    <location>
        <begin position="9"/>
        <end position="261"/>
    </location>
</feature>
<proteinExistence type="inferred from homology"/>
<protein>
    <recommendedName>
        <fullName evidence="9">Cyclin-dependent kinase 2 homolog</fullName>
        <ecNumber evidence="2">2.7.11.22</ecNumber>
    </recommendedName>
    <alternativeName>
        <fullName evidence="10">Cell division control protein 2 homolog</fullName>
    </alternativeName>
    <alternativeName>
        <fullName evidence="11">cdc2-related kinase 2</fullName>
    </alternativeName>
</protein>
<accession>A0A8S1YHW4</accession>
<keyword evidence="6" id="KW-0418">Kinase</keyword>
<keyword evidence="5 14" id="KW-0547">Nucleotide-binding</keyword>
<organism evidence="16 17">
    <name type="scientific">Paramecium pentaurelia</name>
    <dbReference type="NCBI Taxonomy" id="43138"/>
    <lineage>
        <taxon>Eukaryota</taxon>
        <taxon>Sar</taxon>
        <taxon>Alveolata</taxon>
        <taxon>Ciliophora</taxon>
        <taxon>Intramacronucleata</taxon>
        <taxon>Oligohymenophorea</taxon>
        <taxon>Peniculida</taxon>
        <taxon>Parameciidae</taxon>
        <taxon>Paramecium</taxon>
    </lineage>
</organism>
<keyword evidence="17" id="KW-1185">Reference proteome</keyword>
<evidence type="ECO:0000256" key="11">
    <source>
        <dbReference type="ARBA" id="ARBA00042858"/>
    </source>
</evidence>
<evidence type="ECO:0000313" key="17">
    <source>
        <dbReference type="Proteomes" id="UP000689195"/>
    </source>
</evidence>
<evidence type="ECO:0000256" key="13">
    <source>
        <dbReference type="ARBA" id="ARBA00048367"/>
    </source>
</evidence>
<evidence type="ECO:0000256" key="2">
    <source>
        <dbReference type="ARBA" id="ARBA00012425"/>
    </source>
</evidence>
<evidence type="ECO:0000256" key="5">
    <source>
        <dbReference type="ARBA" id="ARBA00022741"/>
    </source>
</evidence>
<dbReference type="GO" id="GO:0030332">
    <property type="term" value="F:cyclin binding"/>
    <property type="evidence" value="ECO:0007669"/>
    <property type="project" value="TreeGrafter"/>
</dbReference>
<name>A0A8S1YHW4_9CILI</name>
<sequence>MSTFENLRYIKIQKIGEGAYGIIYKAKDVQTEEIVALKKFKLSDNEGVPSCALREISILNQLKHPNIIKLISQIIINKKLHLVMNYYDMDLSEYLKFKHEEYHLKNIIYKILLAVEFIHKRKFIHRDLQPKNIVVKNNEPVIIDFGLSRVLSPNLTAGVTQLWYRAPELLQNCHSYDYAIDMWSIGCIIAEIALNKPLFMGSSESHQFSLIKNIINRDEWFINNSQFAKFNNLFIDLINKLLQIDPSKRITSTQALYHPFFQDQQALIQDKKE</sequence>
<dbReference type="GO" id="GO:0010468">
    <property type="term" value="P:regulation of gene expression"/>
    <property type="evidence" value="ECO:0007669"/>
    <property type="project" value="TreeGrafter"/>
</dbReference>
<dbReference type="GO" id="GO:0005524">
    <property type="term" value="F:ATP binding"/>
    <property type="evidence" value="ECO:0007669"/>
    <property type="project" value="UniProtKB-UniRule"/>
</dbReference>
<keyword evidence="3" id="KW-0723">Serine/threonine-protein kinase</keyword>
<dbReference type="PROSITE" id="PS50011">
    <property type="entry name" value="PROTEIN_KINASE_DOM"/>
    <property type="match status" value="1"/>
</dbReference>
<evidence type="ECO:0000256" key="14">
    <source>
        <dbReference type="PROSITE-ProRule" id="PRU10141"/>
    </source>
</evidence>
<evidence type="ECO:0000256" key="4">
    <source>
        <dbReference type="ARBA" id="ARBA00022679"/>
    </source>
</evidence>
<evidence type="ECO:0000256" key="1">
    <source>
        <dbReference type="ARBA" id="ARBA00006485"/>
    </source>
</evidence>
<reference evidence="16" key="1">
    <citation type="submission" date="2021-01" db="EMBL/GenBank/DDBJ databases">
        <authorList>
            <consortium name="Genoscope - CEA"/>
            <person name="William W."/>
        </authorList>
    </citation>
    <scope>NUCLEOTIDE SEQUENCE</scope>
</reference>
<evidence type="ECO:0000256" key="8">
    <source>
        <dbReference type="ARBA" id="ARBA00038543"/>
    </source>
</evidence>
<dbReference type="InterPro" id="IPR017441">
    <property type="entry name" value="Protein_kinase_ATP_BS"/>
</dbReference>
<dbReference type="GO" id="GO:0007165">
    <property type="term" value="P:signal transduction"/>
    <property type="evidence" value="ECO:0007669"/>
    <property type="project" value="TreeGrafter"/>
</dbReference>
<dbReference type="GO" id="GO:0010389">
    <property type="term" value="P:regulation of G2/M transition of mitotic cell cycle"/>
    <property type="evidence" value="ECO:0007669"/>
    <property type="project" value="TreeGrafter"/>
</dbReference>
<keyword evidence="7 14" id="KW-0067">ATP-binding</keyword>
<evidence type="ECO:0000256" key="3">
    <source>
        <dbReference type="ARBA" id="ARBA00022527"/>
    </source>
</evidence>
<dbReference type="EMBL" id="CAJJDO010000172">
    <property type="protein sequence ID" value="CAD8212998.1"/>
    <property type="molecule type" value="Genomic_DNA"/>
</dbReference>
<dbReference type="GO" id="GO:0005634">
    <property type="term" value="C:nucleus"/>
    <property type="evidence" value="ECO:0007669"/>
    <property type="project" value="TreeGrafter"/>
</dbReference>
<dbReference type="PROSITE" id="PS00107">
    <property type="entry name" value="PROTEIN_KINASE_ATP"/>
    <property type="match status" value="1"/>
</dbReference>
<comment type="similarity">
    <text evidence="1">Belongs to the protein kinase superfamily. CMGC Ser/Thr protein kinase family. CDC2/CDKX subfamily.</text>
</comment>
<dbReference type="AlphaFoldDB" id="A0A8S1YHW4"/>
<dbReference type="GO" id="GO:0000082">
    <property type="term" value="P:G1/S transition of mitotic cell cycle"/>
    <property type="evidence" value="ECO:0007669"/>
    <property type="project" value="TreeGrafter"/>
</dbReference>
<dbReference type="Proteomes" id="UP000689195">
    <property type="component" value="Unassembled WGS sequence"/>
</dbReference>
<gene>
    <name evidence="16" type="ORF">PPENT_87.1.T1720069</name>
</gene>
<comment type="catalytic activity">
    <reaction evidence="12">
        <text>L-threonyl-[protein] + ATP = O-phospho-L-threonyl-[protein] + ADP + H(+)</text>
        <dbReference type="Rhea" id="RHEA:46608"/>
        <dbReference type="Rhea" id="RHEA-COMP:11060"/>
        <dbReference type="Rhea" id="RHEA-COMP:11605"/>
        <dbReference type="ChEBI" id="CHEBI:15378"/>
        <dbReference type="ChEBI" id="CHEBI:30013"/>
        <dbReference type="ChEBI" id="CHEBI:30616"/>
        <dbReference type="ChEBI" id="CHEBI:61977"/>
        <dbReference type="ChEBI" id="CHEBI:456216"/>
        <dbReference type="EC" id="2.7.11.22"/>
    </reaction>
</comment>
<evidence type="ECO:0000256" key="12">
    <source>
        <dbReference type="ARBA" id="ARBA00047811"/>
    </source>
</evidence>
<dbReference type="Pfam" id="PF00069">
    <property type="entry name" value="Pkinase"/>
    <property type="match status" value="1"/>
</dbReference>
<dbReference type="FunFam" id="3.30.200.20:FF:000375">
    <property type="entry name" value="Cell division related protein kinase 2"/>
    <property type="match status" value="1"/>
</dbReference>
<dbReference type="InterPro" id="IPR000719">
    <property type="entry name" value="Prot_kinase_dom"/>
</dbReference>
<evidence type="ECO:0000256" key="6">
    <source>
        <dbReference type="ARBA" id="ARBA00022777"/>
    </source>
</evidence>
<evidence type="ECO:0000313" key="16">
    <source>
        <dbReference type="EMBL" id="CAD8212998.1"/>
    </source>
</evidence>
<feature type="binding site" evidence="14">
    <location>
        <position position="38"/>
    </location>
    <ligand>
        <name>ATP</name>
        <dbReference type="ChEBI" id="CHEBI:30616"/>
    </ligand>
</feature>
<comment type="catalytic activity">
    <reaction evidence="13">
        <text>L-seryl-[protein] + ATP = O-phospho-L-seryl-[protein] + ADP + H(+)</text>
        <dbReference type="Rhea" id="RHEA:17989"/>
        <dbReference type="Rhea" id="RHEA-COMP:9863"/>
        <dbReference type="Rhea" id="RHEA-COMP:11604"/>
        <dbReference type="ChEBI" id="CHEBI:15378"/>
        <dbReference type="ChEBI" id="CHEBI:29999"/>
        <dbReference type="ChEBI" id="CHEBI:30616"/>
        <dbReference type="ChEBI" id="CHEBI:83421"/>
        <dbReference type="ChEBI" id="CHEBI:456216"/>
        <dbReference type="EC" id="2.7.11.22"/>
    </reaction>
</comment>
<dbReference type="PANTHER" id="PTHR24056">
    <property type="entry name" value="CELL DIVISION PROTEIN KINASE"/>
    <property type="match status" value="1"/>
</dbReference>